<dbReference type="AlphaFoldDB" id="A0A2W2BDM2"/>
<feature type="domain" description="Helix-turn-helix" evidence="1">
    <location>
        <begin position="14"/>
        <end position="64"/>
    </location>
</feature>
<organism evidence="2 3">
    <name type="scientific">Jiangella anatolica</name>
    <dbReference type="NCBI Taxonomy" id="2670374"/>
    <lineage>
        <taxon>Bacteria</taxon>
        <taxon>Bacillati</taxon>
        <taxon>Actinomycetota</taxon>
        <taxon>Actinomycetes</taxon>
        <taxon>Jiangellales</taxon>
        <taxon>Jiangellaceae</taxon>
        <taxon>Jiangella</taxon>
    </lineage>
</organism>
<comment type="caution">
    <text evidence="2">The sequence shown here is derived from an EMBL/GenBank/DDBJ whole genome shotgun (WGS) entry which is preliminary data.</text>
</comment>
<dbReference type="EMBL" id="POTW01000010">
    <property type="protein sequence ID" value="PZF85205.1"/>
    <property type="molecule type" value="Genomic_DNA"/>
</dbReference>
<proteinExistence type="predicted"/>
<dbReference type="Pfam" id="PF12728">
    <property type="entry name" value="HTH_17"/>
    <property type="match status" value="1"/>
</dbReference>
<evidence type="ECO:0000313" key="2">
    <source>
        <dbReference type="EMBL" id="PZF85205.1"/>
    </source>
</evidence>
<dbReference type="SUPFAM" id="SSF46955">
    <property type="entry name" value="Putative DNA-binding domain"/>
    <property type="match status" value="1"/>
</dbReference>
<keyword evidence="3" id="KW-1185">Reference proteome</keyword>
<accession>A0A2W2BDM2</accession>
<dbReference type="GO" id="GO:0003677">
    <property type="term" value="F:DNA binding"/>
    <property type="evidence" value="ECO:0007669"/>
    <property type="project" value="InterPro"/>
</dbReference>
<dbReference type="InterPro" id="IPR010093">
    <property type="entry name" value="SinI_DNA-bd"/>
</dbReference>
<gene>
    <name evidence="2" type="ORF">C1I92_06165</name>
</gene>
<dbReference type="Proteomes" id="UP000248764">
    <property type="component" value="Unassembled WGS sequence"/>
</dbReference>
<name>A0A2W2BDM2_9ACTN</name>
<protein>
    <recommendedName>
        <fullName evidence="1">Helix-turn-helix domain-containing protein</fullName>
    </recommendedName>
</protein>
<evidence type="ECO:0000259" key="1">
    <source>
        <dbReference type="Pfam" id="PF12728"/>
    </source>
</evidence>
<dbReference type="InterPro" id="IPR036388">
    <property type="entry name" value="WH-like_DNA-bd_sf"/>
</dbReference>
<reference evidence="2 3" key="1">
    <citation type="submission" date="2018-01" db="EMBL/GenBank/DDBJ databases">
        <title>Draft genome sequence of Jiangella sp. GTF31.</title>
        <authorList>
            <person name="Sahin N."/>
            <person name="Ay H."/>
            <person name="Saygin H."/>
        </authorList>
    </citation>
    <scope>NUCLEOTIDE SEQUENCE [LARGE SCALE GENOMIC DNA]</scope>
    <source>
        <strain evidence="2 3">GTF31</strain>
    </source>
</reference>
<sequence>MAKPSGRWGLEPLIDIEELAAYLGVPVTTIYDWRTNGKGPPAYKFGKRLKFAVSDVRAWLAAQREPGAG</sequence>
<dbReference type="Gene3D" id="1.10.10.10">
    <property type="entry name" value="Winged helix-like DNA-binding domain superfamily/Winged helix DNA-binding domain"/>
    <property type="match status" value="1"/>
</dbReference>
<dbReference type="InterPro" id="IPR009061">
    <property type="entry name" value="DNA-bd_dom_put_sf"/>
</dbReference>
<dbReference type="NCBIfam" id="TIGR01764">
    <property type="entry name" value="excise"/>
    <property type="match status" value="1"/>
</dbReference>
<evidence type="ECO:0000313" key="3">
    <source>
        <dbReference type="Proteomes" id="UP000248764"/>
    </source>
</evidence>
<dbReference type="InterPro" id="IPR041657">
    <property type="entry name" value="HTH_17"/>
</dbReference>